<dbReference type="GeneID" id="123142323"/>
<dbReference type="OMA" id="QVIRICE"/>
<keyword evidence="2" id="KW-1185">Reference proteome</keyword>
<name>A0A3B6QBU7_WHEAT</name>
<accession>A0A3B6QBU7</accession>
<reference evidence="1" key="1">
    <citation type="submission" date="2018-08" db="EMBL/GenBank/DDBJ databases">
        <authorList>
            <person name="Rossello M."/>
        </authorList>
    </citation>
    <scope>NUCLEOTIDE SEQUENCE [LARGE SCALE GENOMIC DNA]</scope>
    <source>
        <strain evidence="1">cv. Chinese Spring</strain>
    </source>
</reference>
<dbReference type="InterPro" id="IPR007750">
    <property type="entry name" value="DUF674"/>
</dbReference>
<dbReference type="AlphaFoldDB" id="A0A3B6QBU7"/>
<gene>
    <name evidence="1" type="primary">LOC123142323</name>
</gene>
<dbReference type="Gramene" id="TraesROB_scaffold_025866_01G000100.1">
    <property type="protein sequence ID" value="TraesROB_scaffold_025866_01G000100.1"/>
    <property type="gene ID" value="TraesROB_scaffold_025866_01G000100"/>
</dbReference>
<reference evidence="1" key="2">
    <citation type="submission" date="2018-10" db="UniProtKB">
        <authorList>
            <consortium name="EnsemblPlants"/>
        </authorList>
    </citation>
    <scope>IDENTIFICATION</scope>
</reference>
<dbReference type="KEGG" id="taes:123142323"/>
<protein>
    <recommendedName>
        <fullName evidence="3">DUF674 domain-containing protein</fullName>
    </recommendedName>
</protein>
<dbReference type="Gramene" id="TraesWEE_scaffold_064164_01G000100.1">
    <property type="protein sequence ID" value="TraesWEE_scaffold_064164_01G000100.1"/>
    <property type="gene ID" value="TraesWEE_scaffold_064164_01G000100"/>
</dbReference>
<dbReference type="Gramene" id="TraesRN6D0100072300.1">
    <property type="protein sequence ID" value="TraesRN6D0100072300.1"/>
    <property type="gene ID" value="TraesRN6D0100072300"/>
</dbReference>
<dbReference type="PANTHER" id="PTHR33103">
    <property type="entry name" value="OS01G0153900 PROTEIN"/>
    <property type="match status" value="1"/>
</dbReference>
<evidence type="ECO:0008006" key="3">
    <source>
        <dbReference type="Google" id="ProtNLM"/>
    </source>
</evidence>
<dbReference type="Gramene" id="TraesCAD_scaffold_030031_01G000100.1">
    <property type="protein sequence ID" value="TraesCAD_scaffold_030031_01G000100.1"/>
    <property type="gene ID" value="TraesCAD_scaffold_030031_01G000100"/>
</dbReference>
<dbReference type="OrthoDB" id="1277335at2759"/>
<evidence type="ECO:0000313" key="1">
    <source>
        <dbReference type="EnsemblPlants" id="TraesCS6D02G032800.1"/>
    </source>
</evidence>
<evidence type="ECO:0000313" key="2">
    <source>
        <dbReference type="Proteomes" id="UP000019116"/>
    </source>
</evidence>
<dbReference type="Gramene" id="TraesCLE_scaffold_115435_01G000100.1">
    <property type="protein sequence ID" value="TraesCLE_scaffold_115435_01G000100.1"/>
    <property type="gene ID" value="TraesCLE_scaffold_115435_01G000100"/>
</dbReference>
<dbReference type="EnsemblPlants" id="TraesCS6D02G032800.1">
    <property type="protein sequence ID" value="TraesCS6D02G032800.1"/>
    <property type="gene ID" value="TraesCS6D02G032800"/>
</dbReference>
<dbReference type="STRING" id="4565.A0A3B6QBU7"/>
<dbReference type="PANTHER" id="PTHR33103:SF27">
    <property type="entry name" value="OS04G0594700 PROTEIN"/>
    <property type="match status" value="1"/>
</dbReference>
<proteinExistence type="predicted"/>
<dbReference type="RefSeq" id="XP_044417226.1">
    <property type="nucleotide sequence ID" value="XM_044561291.1"/>
</dbReference>
<sequence length="477" mass="52670">MLSNGGQTVSVKLFIDKEKKRVLFAESDKDFVDILFSFLTLPLGAIARLFKKQSQMGCLDELYKSVDALGAEHFQTTVCKTMLLSPVNAAAFHCDRLKVKVDDANRRVFYVSTSKNCMNFSPVAGGCCSCGNWSCQSFWECPQDVLVTVEGNGDGLFVKGGLKYIVTDDLQVSPASTSLVFSLFDRFGLQEQAKIEETILHLNANKITSLLKRALMSKQALTWLCFEVSAASPGAVNIDKQLGKKQANETPSMFTAIKIKLVHTKDESCVLYAEVGEDFVDMIFGLLCFPLGSVTKTFGQMPPNGCISTLYASVDGSARGCVKHECRHMLVSPQLAPFFGCSKNILQADELPPRSLAFGCLRCLRITATTEKPCNCILQPHLARKPTYGTINEINPKSEYPRAYIKGGPRNFLVTNDLRVIHFSLTNTLQILREARIPKEKLVEKEIALNKTQVLKLVRVALVTRDALGSVLLPSKE</sequence>
<dbReference type="Proteomes" id="UP000019116">
    <property type="component" value="Chromosome 6D"/>
</dbReference>
<dbReference type="Gramene" id="TraesCS6D03G0066100.1">
    <property type="protein sequence ID" value="TraesCS6D03G0066100.1.CDS"/>
    <property type="gene ID" value="TraesCS6D03G0066100"/>
</dbReference>
<dbReference type="Pfam" id="PF05056">
    <property type="entry name" value="DUF674"/>
    <property type="match status" value="1"/>
</dbReference>
<dbReference type="Gramene" id="TraesCS6D02G032800.1">
    <property type="protein sequence ID" value="TraesCS6D02G032800.1"/>
    <property type="gene ID" value="TraesCS6D02G032800"/>
</dbReference>
<organism evidence="1">
    <name type="scientific">Triticum aestivum</name>
    <name type="common">Wheat</name>
    <dbReference type="NCBI Taxonomy" id="4565"/>
    <lineage>
        <taxon>Eukaryota</taxon>
        <taxon>Viridiplantae</taxon>
        <taxon>Streptophyta</taxon>
        <taxon>Embryophyta</taxon>
        <taxon>Tracheophyta</taxon>
        <taxon>Spermatophyta</taxon>
        <taxon>Magnoliopsida</taxon>
        <taxon>Liliopsida</taxon>
        <taxon>Poales</taxon>
        <taxon>Poaceae</taxon>
        <taxon>BOP clade</taxon>
        <taxon>Pooideae</taxon>
        <taxon>Triticodae</taxon>
        <taxon>Triticeae</taxon>
        <taxon>Triticinae</taxon>
        <taxon>Triticum</taxon>
    </lineage>
</organism>
<dbReference type="PaxDb" id="4565-Traes_6DS_280457F78.1"/>